<feature type="signal peptide" evidence="1">
    <location>
        <begin position="1"/>
        <end position="24"/>
    </location>
</feature>
<evidence type="ECO:0000256" key="1">
    <source>
        <dbReference type="SAM" id="SignalP"/>
    </source>
</evidence>
<keyword evidence="1" id="KW-0732">Signal</keyword>
<dbReference type="AlphaFoldDB" id="A0A088DB40"/>
<keyword evidence="2" id="KW-0406">Ion transport</keyword>
<keyword evidence="2" id="KW-0407">Ion channel</keyword>
<accession>A0A088DB40</accession>
<sequence>MNKAYLVAVLVLFLALTINESNEAVPTGGCPFSDLLCAKRCKDMKFGKTGRCTGPNKTVCKCSI</sequence>
<evidence type="ECO:0000313" key="2">
    <source>
        <dbReference type="EMBL" id="AIL48776.1"/>
    </source>
</evidence>
<feature type="chain" id="PRO_5001836573" evidence="1">
    <location>
        <begin position="25"/>
        <end position="64"/>
    </location>
</feature>
<protein>
    <submittedName>
        <fullName evidence="2">Potassium channel blocker pMeKTx22-1</fullName>
    </submittedName>
</protein>
<reference evidence="2" key="1">
    <citation type="submission" date="2013-09" db="EMBL/GenBank/DDBJ databases">
        <title>Variability of potassium channel blockers in Mesobuthus eupeus.</title>
        <authorList>
            <person name="Kuzmenkov A.I."/>
            <person name="Vassilevski A.A."/>
            <person name="Grishin E.V."/>
        </authorList>
    </citation>
    <scope>NUCLEOTIDE SEQUENCE</scope>
</reference>
<organism evidence="2">
    <name type="scientific">Mesobuthus eupeus</name>
    <name type="common">Lesser Asian scorpion</name>
    <name type="synonym">Buthus eupeus</name>
    <dbReference type="NCBI Taxonomy" id="34648"/>
    <lineage>
        <taxon>Eukaryota</taxon>
        <taxon>Metazoa</taxon>
        <taxon>Ecdysozoa</taxon>
        <taxon>Arthropoda</taxon>
        <taxon>Chelicerata</taxon>
        <taxon>Arachnida</taxon>
        <taxon>Scorpiones</taxon>
        <taxon>Buthida</taxon>
        <taxon>Buthoidea</taxon>
        <taxon>Buthidae</taxon>
        <taxon>Mesobuthus</taxon>
    </lineage>
</organism>
<proteinExistence type="evidence at transcript level"/>
<dbReference type="GO" id="GO:0034220">
    <property type="term" value="P:monoatomic ion transmembrane transport"/>
    <property type="evidence" value="ECO:0007669"/>
    <property type="project" value="UniProtKB-KW"/>
</dbReference>
<dbReference type="EMBL" id="KF612518">
    <property type="protein sequence ID" value="AIL48776.1"/>
    <property type="molecule type" value="mRNA"/>
</dbReference>
<keyword evidence="2" id="KW-0813">Transport</keyword>
<name>A0A088DB40_MESEU</name>